<name>A0A1V1V6N4_PHODP</name>
<reference evidence="7" key="2">
    <citation type="submission" date="2017-05" db="EMBL/GenBank/DDBJ databases">
        <title>Whole genome sequence of fish pathogenic bacteria, Photobacterium damselae subsp. piscicida, strain 91-197, isolated from hybrid striped bass (Morone sp.) in USA.</title>
        <authorList>
            <person name="Teru Y."/>
            <person name="Hikima J."/>
            <person name="Kono T."/>
            <person name="Sakai M."/>
            <person name="Takano T."/>
            <person name="Hawke J.P."/>
            <person name="Takeyama H."/>
            <person name="Aoki T."/>
        </authorList>
    </citation>
    <scope>NUCLEOTIDE SEQUENCE [LARGE SCALE GENOMIC DNA]</scope>
    <source>
        <strain evidence="7">91-197</strain>
    </source>
</reference>
<dbReference type="EMBL" id="AP018045">
    <property type="protein sequence ID" value="BAX54296.1"/>
    <property type="molecule type" value="Genomic_DNA"/>
</dbReference>
<dbReference type="InterPro" id="IPR050534">
    <property type="entry name" value="Coronavir_polyprotein_1ab"/>
</dbReference>
<keyword evidence="5" id="KW-0378">Hydrolase</keyword>
<dbReference type="Pfam" id="PF13538">
    <property type="entry name" value="UvrD_C_2"/>
    <property type="match status" value="1"/>
</dbReference>
<dbReference type="RefSeq" id="WP_086957298.1">
    <property type="nucleotide sequence ID" value="NZ_AP018045.1"/>
</dbReference>
<reference evidence="6 8" key="3">
    <citation type="submission" date="2020-09" db="EMBL/GenBank/DDBJ databases">
        <title>Complete, closed and curated genome sequences of Photobacterium damselae subsp. piscicida isolates from Australia indicate localised evolution and additional plasmid-borne pathogenicity mechanisms.</title>
        <authorList>
            <person name="Baseggio L."/>
            <person name="Silayeva O."/>
            <person name="Buller N."/>
            <person name="Landos M."/>
            <person name="Engelstaedter J."/>
            <person name="Barnes A.C."/>
        </authorList>
    </citation>
    <scope>NUCLEOTIDE SEQUENCE [LARGE SCALE GENOMIC DNA]</scope>
    <source>
        <strain evidence="6 8">AS-16-0540-1</strain>
    </source>
</reference>
<dbReference type="Gene3D" id="1.10.10.2220">
    <property type="match status" value="1"/>
</dbReference>
<dbReference type="Gene3D" id="3.40.50.300">
    <property type="entry name" value="P-loop containing nucleotide triphosphate hydrolases"/>
    <property type="match status" value="2"/>
</dbReference>
<accession>A0A1V1V6N4</accession>
<dbReference type="Pfam" id="PF14490">
    <property type="entry name" value="HHH_RecD2"/>
    <property type="match status" value="1"/>
</dbReference>
<organism evidence="6 8">
    <name type="scientific">Photobacterium damsela subsp. piscicida</name>
    <name type="common">Pasteurella piscicida</name>
    <dbReference type="NCBI Taxonomy" id="38294"/>
    <lineage>
        <taxon>Bacteria</taxon>
        <taxon>Pseudomonadati</taxon>
        <taxon>Pseudomonadota</taxon>
        <taxon>Gammaproteobacteria</taxon>
        <taxon>Vibrionales</taxon>
        <taxon>Vibrionaceae</taxon>
        <taxon>Photobacterium</taxon>
    </lineage>
</organism>
<dbReference type="InterPro" id="IPR029493">
    <property type="entry name" value="RecD2-like_HHH"/>
</dbReference>
<evidence type="ECO:0000313" key="7">
    <source>
        <dbReference type="Proteomes" id="UP000218676"/>
    </source>
</evidence>
<keyword evidence="5" id="KW-0347">Helicase</keyword>
<evidence type="ECO:0000313" key="8">
    <source>
        <dbReference type="Proteomes" id="UP000516656"/>
    </source>
</evidence>
<dbReference type="Gene3D" id="2.30.30.940">
    <property type="match status" value="1"/>
</dbReference>
<feature type="domain" description="ATP-dependent RecD2 DNA helicase-like helix-hairpin-helix" evidence="4">
    <location>
        <begin position="180"/>
        <end position="261"/>
    </location>
</feature>
<protein>
    <submittedName>
        <fullName evidence="6">AAA family ATPase</fullName>
    </submittedName>
    <submittedName>
        <fullName evidence="5">ATP-dependent RecD-like DNA helicase</fullName>
    </submittedName>
</protein>
<dbReference type="SUPFAM" id="SSF52540">
    <property type="entry name" value="P-loop containing nucleoside triphosphate hydrolases"/>
    <property type="match status" value="2"/>
</dbReference>
<dbReference type="Proteomes" id="UP000516656">
    <property type="component" value="Chromosome 1"/>
</dbReference>
<dbReference type="AlphaFoldDB" id="A0A1V1V6N4"/>
<dbReference type="InterPro" id="IPR027417">
    <property type="entry name" value="P-loop_NTPase"/>
</dbReference>
<sequence>MKTKPTNRPLETEVFRVTSIYRNSRRYGFLNGMPIYVDEDSKNVKAKDATYRVSVGINFDKLPVEPSVGQHWKVTGVKDIKNVDVGDYNILEHTYSNAVLECSMPMTSEAFVAFIATQKDFKGIGEKKAKALWFRFQHGLYELLEDDNEYNRKQLADELTENAINSLYAGYEKYANLKSANWMSKHNIPFDVQQRLFKYHGNKTMDAIKNDPYRLMTFGLSFDAADELAKDKFFVLPADERRLVAAVETSLQKEVGKGHTCIDMKTLRKRLNEVLDDVQLVDLALKTGADKTRFTFNSEINTYHPTGQLMMEAVVAMRFASLAKHDDFDDEAMNKAFWEAKSELSYDLTSKQCEAVMTALNNGVACITGGAGTGKTTVLRTALKSFYLLGYTIHGMALSGRAAMRMRESIGFDTKTIAAFLRGKVVSGEKQLLVIDEASMVDLPLMYQIITHITPEVRILLVGDPNQLPPIGAGRILADAIASGIIANTTLDIVKRQEGLSGIPEYSSLINQGIVPPELSVGAITFHEICNRNEIVETCRVLFEESPDNSRVMAPTKKLVERVNEEIQLAINKGGEPIKFGFEEWHTQVRQGDQVLFTKNDYNHDVQNGLLGVLISTEKIELTTENGLEEYMGVIKVDGGRSVFVDIDIIDQVKLGYAMSLHRGQGSQFPRVIIALDKARNLDRAWFYTAVTRAEAEVHIVGRKDVLEQAITNPPHTSLRNTYLPSLIRKYRDQVNSGQGDEGCIGSVV</sequence>
<evidence type="ECO:0000313" key="5">
    <source>
        <dbReference type="EMBL" id="BAX54296.1"/>
    </source>
</evidence>
<evidence type="ECO:0000256" key="2">
    <source>
        <dbReference type="ARBA" id="ARBA00022840"/>
    </source>
</evidence>
<evidence type="ECO:0000259" key="3">
    <source>
        <dbReference type="Pfam" id="PF13538"/>
    </source>
</evidence>
<dbReference type="GO" id="GO:0005524">
    <property type="term" value="F:ATP binding"/>
    <property type="evidence" value="ECO:0007669"/>
    <property type="project" value="UniProtKB-KW"/>
</dbReference>
<dbReference type="PANTHER" id="PTHR43788">
    <property type="entry name" value="DNA2/NAM7 HELICASE FAMILY MEMBER"/>
    <property type="match status" value="1"/>
</dbReference>
<dbReference type="GO" id="GO:0003678">
    <property type="term" value="F:DNA helicase activity"/>
    <property type="evidence" value="ECO:0007669"/>
    <property type="project" value="UniProtKB-ARBA"/>
</dbReference>
<dbReference type="Proteomes" id="UP000218676">
    <property type="component" value="Chromosome 1"/>
</dbReference>
<keyword evidence="1" id="KW-0547">Nucleotide-binding</keyword>
<dbReference type="Pfam" id="PF13604">
    <property type="entry name" value="AAA_30"/>
    <property type="match status" value="1"/>
</dbReference>
<dbReference type="InterPro" id="IPR027785">
    <property type="entry name" value="UvrD-like_helicase_C"/>
</dbReference>
<evidence type="ECO:0000256" key="1">
    <source>
        <dbReference type="ARBA" id="ARBA00022741"/>
    </source>
</evidence>
<reference evidence="5" key="1">
    <citation type="journal article" date="2017" name="Genome Announc.">
        <title>Whole-Genome Sequence of Photobacterium damselae subsp. piscicida Strain 91-197, Isolated from Hybrid Striped Bass (Morone sp.) in the United States.</title>
        <authorList>
            <person name="Teru Y."/>
            <person name="Hikima J."/>
            <person name="Kono T."/>
            <person name="Sakai M."/>
            <person name="Takano T."/>
            <person name="Hawke J.P."/>
            <person name="Takeyama H."/>
            <person name="Aoki T."/>
        </authorList>
    </citation>
    <scope>NUCLEOTIDE SEQUENCE</scope>
    <source>
        <strain evidence="5">91-197</strain>
    </source>
</reference>
<feature type="domain" description="UvrD-like helicase C-terminal" evidence="3">
    <location>
        <begin position="656"/>
        <end position="701"/>
    </location>
</feature>
<evidence type="ECO:0000259" key="4">
    <source>
        <dbReference type="Pfam" id="PF14490"/>
    </source>
</evidence>
<keyword evidence="2" id="KW-0067">ATP-binding</keyword>
<evidence type="ECO:0000313" key="6">
    <source>
        <dbReference type="EMBL" id="QOD56808.1"/>
    </source>
</evidence>
<dbReference type="CDD" id="cd18809">
    <property type="entry name" value="SF1_C_RecD"/>
    <property type="match status" value="1"/>
</dbReference>
<proteinExistence type="predicted"/>
<dbReference type="CDD" id="cd17933">
    <property type="entry name" value="DEXSc_RecD-like"/>
    <property type="match status" value="1"/>
</dbReference>
<dbReference type="EMBL" id="CP061854">
    <property type="protein sequence ID" value="QOD56808.1"/>
    <property type="molecule type" value="Genomic_DNA"/>
</dbReference>
<gene>
    <name evidence="6" type="ORF">IC627_01630</name>
    <name evidence="5" type="ORF">PDPUS_1_02922</name>
</gene>
<dbReference type="PANTHER" id="PTHR43788:SF6">
    <property type="entry name" value="DNA HELICASE B"/>
    <property type="match status" value="1"/>
</dbReference>